<dbReference type="Proteomes" id="UP000182253">
    <property type="component" value="Unassembled WGS sequence"/>
</dbReference>
<reference evidence="1 2" key="1">
    <citation type="journal article" date="2016" name="Nat. Commun.">
        <title>Thousands of microbial genomes shed light on interconnected biogeochemical processes in an aquifer system.</title>
        <authorList>
            <person name="Anantharaman K."/>
            <person name="Brown C.T."/>
            <person name="Hug L.A."/>
            <person name="Sharon I."/>
            <person name="Castelle C.J."/>
            <person name="Probst A.J."/>
            <person name="Thomas B.C."/>
            <person name="Singh A."/>
            <person name="Wilkins M.J."/>
            <person name="Karaoz U."/>
            <person name="Brodie E.L."/>
            <person name="Williams K.H."/>
            <person name="Hubbard S.S."/>
            <person name="Banfield J.F."/>
        </authorList>
    </citation>
    <scope>NUCLEOTIDE SEQUENCE [LARGE SCALE GENOMIC DNA]</scope>
</reference>
<sequence>MVFVFKLWNIFFFFDTFFLTKNLRIRIKIVNQIRITLLIALFSFLKMHKNLAEKGSNVPIGNPQNHFLR</sequence>
<dbReference type="STRING" id="1801735.A2645_01975"/>
<proteinExistence type="predicted"/>
<comment type="caution">
    <text evidence="1">The sequence shown here is derived from an EMBL/GenBank/DDBJ whole genome shotgun (WGS) entry which is preliminary data.</text>
</comment>
<protein>
    <submittedName>
        <fullName evidence="1">Uncharacterized protein</fullName>
    </submittedName>
</protein>
<accession>A0A1F6UX09</accession>
<evidence type="ECO:0000313" key="2">
    <source>
        <dbReference type="Proteomes" id="UP000182253"/>
    </source>
</evidence>
<dbReference type="AlphaFoldDB" id="A0A1F6UX09"/>
<evidence type="ECO:0000313" key="1">
    <source>
        <dbReference type="EMBL" id="OGI61931.1"/>
    </source>
</evidence>
<name>A0A1F6UX09_9BACT</name>
<gene>
    <name evidence="1" type="ORF">A2645_01975</name>
</gene>
<dbReference type="EMBL" id="MFTL01000006">
    <property type="protein sequence ID" value="OGI61931.1"/>
    <property type="molecule type" value="Genomic_DNA"/>
</dbReference>
<organism evidence="1 2">
    <name type="scientific">Candidatus Nomurabacteria bacterium RIFCSPHIGHO2_01_FULL_39_9</name>
    <dbReference type="NCBI Taxonomy" id="1801735"/>
    <lineage>
        <taxon>Bacteria</taxon>
        <taxon>Candidatus Nomuraibacteriota</taxon>
    </lineage>
</organism>